<evidence type="ECO:0000256" key="7">
    <source>
        <dbReference type="ARBA" id="ARBA00022842"/>
    </source>
</evidence>
<feature type="domain" description="Fumarylacetoacetase N-terminal" evidence="15">
    <location>
        <begin position="13"/>
        <end position="111"/>
    </location>
</feature>
<dbReference type="SUPFAM" id="SSF56529">
    <property type="entry name" value="FAH"/>
    <property type="match status" value="1"/>
</dbReference>
<dbReference type="FunFam" id="3.90.850.10:FF:000011">
    <property type="entry name" value="Fumarylacetoacetase"/>
    <property type="match status" value="1"/>
</dbReference>
<dbReference type="SUPFAM" id="SSF63433">
    <property type="entry name" value="Fumarylacetoacetate hydrolase, FAH, N-terminal domain"/>
    <property type="match status" value="1"/>
</dbReference>
<evidence type="ECO:0000259" key="14">
    <source>
        <dbReference type="Pfam" id="PF01557"/>
    </source>
</evidence>
<evidence type="ECO:0000256" key="8">
    <source>
        <dbReference type="ARBA" id="ARBA00022878"/>
    </source>
</evidence>
<feature type="binding site" evidence="12">
    <location>
        <position position="119"/>
    </location>
    <ligand>
        <name>Ca(2+)</name>
        <dbReference type="ChEBI" id="CHEBI:29108"/>
    </ligand>
</feature>
<dbReference type="GO" id="GO:0046872">
    <property type="term" value="F:metal ion binding"/>
    <property type="evidence" value="ECO:0007669"/>
    <property type="project" value="UniProtKB-UniRule"/>
</dbReference>
<dbReference type="InterPro" id="IPR036663">
    <property type="entry name" value="Fumarylacetoacetase_C_sf"/>
</dbReference>
<dbReference type="InterPro" id="IPR036462">
    <property type="entry name" value="Fumarylacetoacetase_N_sf"/>
</dbReference>
<evidence type="ECO:0000313" key="16">
    <source>
        <dbReference type="EMBL" id="GFF15145.1"/>
    </source>
</evidence>
<evidence type="ECO:0000313" key="17">
    <source>
        <dbReference type="Proteomes" id="UP000452235"/>
    </source>
</evidence>
<dbReference type="PANTHER" id="PTHR43069:SF5">
    <property type="entry name" value="FUMARYLACETOACETASE"/>
    <property type="match status" value="1"/>
</dbReference>
<dbReference type="EMBL" id="BLJY01000004">
    <property type="protein sequence ID" value="GFF15145.1"/>
    <property type="molecule type" value="Genomic_DNA"/>
</dbReference>
<keyword evidence="4 12" id="KW-0479">Metal-binding</keyword>
<keyword evidence="8 13" id="KW-0828">Tyrosine catabolism</keyword>
<sequence>MASTKYSNHFSLKNLPFGVASSHKHPHPQCATRLHNTVIFLGELQRSGAFAQISDLPEGVFDSPTLNSYAALPKPTHRAVRQTLQSILQDGTAALPPSSTEDITAVTLHLPVTVPGFTDFSCSLDHVKNAGRAILNDESPPPGFFHFPIGYTGRASTIVVSGTPIVRPLGHFYDRTATTEKKPVVYGPSRAMDYELEIGVVVGKPLPPNQGLDARDAEEHIFGLVILNDWSARDIQGCEMVPLGPLNGKAFGTTISPWIVTLDALEPFKAAGPAPRVDLPRHLQDPGEFNYAIEMTVELQHGENMSRLSRSQAQDMFWSGRQMCAHLASTGCDLRTGDILGTGTVSGSQEGSYGCLLEITQGGKATAQLVDGSTRVYLQDGDVVRMTAVAGDESSGVGFGECVGELLPARAL</sequence>
<protein>
    <recommendedName>
        <fullName evidence="3 13">Fumarylacetoacetase</fullName>
        <ecNumber evidence="3 13">3.7.1.2</ecNumber>
    </recommendedName>
    <alternativeName>
        <fullName evidence="13">Fumarylacetoacetate hydrolase</fullName>
    </alternativeName>
</protein>
<evidence type="ECO:0000256" key="2">
    <source>
        <dbReference type="ARBA" id="ARBA00010211"/>
    </source>
</evidence>
<comment type="cofactor">
    <cofactor evidence="13">
        <name>Mg(2+)</name>
        <dbReference type="ChEBI" id="CHEBI:18420"/>
    </cofactor>
    <cofactor evidence="13">
        <name>Ca(2+)</name>
        <dbReference type="ChEBI" id="CHEBI:29108"/>
    </cofactor>
</comment>
<evidence type="ECO:0000256" key="3">
    <source>
        <dbReference type="ARBA" id="ARBA00012094"/>
    </source>
</evidence>
<dbReference type="EC" id="3.7.1.2" evidence="3 13"/>
<evidence type="ECO:0000256" key="4">
    <source>
        <dbReference type="ARBA" id="ARBA00022723"/>
    </source>
</evidence>
<dbReference type="NCBIfam" id="TIGR01266">
    <property type="entry name" value="fum_ac_acetase"/>
    <property type="match status" value="1"/>
</dbReference>
<dbReference type="InterPro" id="IPR005959">
    <property type="entry name" value="Fumarylacetoacetase"/>
</dbReference>
<evidence type="ECO:0000256" key="9">
    <source>
        <dbReference type="ARBA" id="ARBA00023232"/>
    </source>
</evidence>
<dbReference type="Gene3D" id="2.30.30.230">
    <property type="entry name" value="Fumarylacetoacetase, N-terminal domain"/>
    <property type="match status" value="1"/>
</dbReference>
<dbReference type="OrthoDB" id="9971669at2759"/>
<reference evidence="16 17" key="1">
    <citation type="submission" date="2020-01" db="EMBL/GenBank/DDBJ databases">
        <title>Aspergillus terreus IFO 6365 whole genome shotgun sequence.</title>
        <authorList>
            <person name="Kanamasa S."/>
            <person name="Takahashi H."/>
        </authorList>
    </citation>
    <scope>NUCLEOTIDE SEQUENCE [LARGE SCALE GENOMIC DNA]</scope>
    <source>
        <strain evidence="16 17">IFO 6365</strain>
    </source>
</reference>
<feature type="active site" description="Proton acceptor" evidence="10">
    <location>
        <position position="126"/>
    </location>
</feature>
<keyword evidence="5 13" id="KW-0378">Hydrolase</keyword>
<name>A0A5M3YNX6_ASPTE</name>
<dbReference type="PANTHER" id="PTHR43069">
    <property type="entry name" value="FUMARYLACETOACETASE"/>
    <property type="match status" value="1"/>
</dbReference>
<feature type="binding site" evidence="12">
    <location>
        <position position="229"/>
    </location>
    <ligand>
        <name>Ca(2+)</name>
        <dbReference type="ChEBI" id="CHEBI:29108"/>
    </ligand>
</feature>
<keyword evidence="7 12" id="KW-0460">Magnesium</keyword>
<dbReference type="GO" id="GO:0006559">
    <property type="term" value="P:L-phenylalanine catabolic process"/>
    <property type="evidence" value="ECO:0007669"/>
    <property type="project" value="UniProtKB-UniRule"/>
</dbReference>
<dbReference type="InterPro" id="IPR015377">
    <property type="entry name" value="Fumarylacetoacetase_N"/>
</dbReference>
<comment type="pathway">
    <text evidence="1 13">Amino-acid degradation; L-phenylalanine degradation; acetoacetate and fumarate from L-phenylalanine: step 6/6.</text>
</comment>
<comment type="catalytic activity">
    <reaction evidence="13">
        <text>4-fumarylacetoacetate + H2O = acetoacetate + fumarate + H(+)</text>
        <dbReference type="Rhea" id="RHEA:10244"/>
        <dbReference type="ChEBI" id="CHEBI:13705"/>
        <dbReference type="ChEBI" id="CHEBI:15377"/>
        <dbReference type="ChEBI" id="CHEBI:15378"/>
        <dbReference type="ChEBI" id="CHEBI:18034"/>
        <dbReference type="ChEBI" id="CHEBI:29806"/>
        <dbReference type="EC" id="3.7.1.2"/>
    </reaction>
</comment>
<feature type="binding site" evidence="12">
    <location>
        <position position="253"/>
    </location>
    <ligand>
        <name>Mg(2+)</name>
        <dbReference type="ChEBI" id="CHEBI:18420"/>
    </ligand>
</feature>
<dbReference type="Pfam" id="PF01557">
    <property type="entry name" value="FAA_hydrolase"/>
    <property type="match status" value="1"/>
</dbReference>
<dbReference type="UniPathway" id="UPA00139">
    <property type="reaction ID" value="UER00341"/>
</dbReference>
<evidence type="ECO:0000256" key="12">
    <source>
        <dbReference type="PIRSR" id="PIRSR605959-3"/>
    </source>
</evidence>
<feature type="domain" description="Fumarylacetoacetase-like C-terminal" evidence="14">
    <location>
        <begin position="117"/>
        <end position="397"/>
    </location>
</feature>
<dbReference type="Proteomes" id="UP000452235">
    <property type="component" value="Unassembled WGS sequence"/>
</dbReference>
<gene>
    <name evidence="16" type="ORF">ATEIFO6365_0004026400</name>
</gene>
<evidence type="ECO:0000256" key="6">
    <source>
        <dbReference type="ARBA" id="ARBA00022837"/>
    </source>
</evidence>
<comment type="caution">
    <text evidence="16">The sequence shown here is derived from an EMBL/GenBank/DDBJ whole genome shotgun (WGS) entry which is preliminary data.</text>
</comment>
<comment type="similarity">
    <text evidence="2 13">Belongs to the FAH family.</text>
</comment>
<feature type="binding site" evidence="12">
    <location>
        <position position="195"/>
    </location>
    <ligand>
        <name>Ca(2+)</name>
        <dbReference type="ChEBI" id="CHEBI:29108"/>
    </ligand>
</feature>
<keyword evidence="9 13" id="KW-0585">Phenylalanine catabolism</keyword>
<evidence type="ECO:0000256" key="10">
    <source>
        <dbReference type="PIRSR" id="PIRSR605959-1"/>
    </source>
</evidence>
<dbReference type="GO" id="GO:0006572">
    <property type="term" value="P:L-tyrosine catabolic process"/>
    <property type="evidence" value="ECO:0007669"/>
    <property type="project" value="UniProtKB-UniRule"/>
</dbReference>
<feature type="binding site" evidence="12">
    <location>
        <position position="229"/>
    </location>
    <ligand>
        <name>Mg(2+)</name>
        <dbReference type="ChEBI" id="CHEBI:18420"/>
    </ligand>
</feature>
<evidence type="ECO:0000256" key="11">
    <source>
        <dbReference type="PIRSR" id="PIRSR605959-2"/>
    </source>
</evidence>
<dbReference type="GO" id="GO:1902000">
    <property type="term" value="P:homogentisate catabolic process"/>
    <property type="evidence" value="ECO:0007669"/>
    <property type="project" value="TreeGrafter"/>
</dbReference>
<organism evidence="16 17">
    <name type="scientific">Aspergillus terreus</name>
    <dbReference type="NCBI Taxonomy" id="33178"/>
    <lineage>
        <taxon>Eukaryota</taxon>
        <taxon>Fungi</taxon>
        <taxon>Dikarya</taxon>
        <taxon>Ascomycota</taxon>
        <taxon>Pezizomycotina</taxon>
        <taxon>Eurotiomycetes</taxon>
        <taxon>Eurotiomycetidae</taxon>
        <taxon>Eurotiales</taxon>
        <taxon>Aspergillaceae</taxon>
        <taxon>Aspergillus</taxon>
        <taxon>Aspergillus subgen. Circumdati</taxon>
    </lineage>
</organism>
<proteinExistence type="inferred from homology"/>
<feature type="binding site" evidence="11">
    <location>
        <position position="344"/>
    </location>
    <ligand>
        <name>substrate</name>
    </ligand>
</feature>
<dbReference type="Gene3D" id="3.90.850.10">
    <property type="entry name" value="Fumarylacetoacetase-like, C-terminal domain"/>
    <property type="match status" value="1"/>
</dbReference>
<keyword evidence="6 12" id="KW-0106">Calcium</keyword>
<evidence type="ECO:0000256" key="1">
    <source>
        <dbReference type="ARBA" id="ARBA00004782"/>
    </source>
</evidence>
<dbReference type="Pfam" id="PF09298">
    <property type="entry name" value="FAA_hydrolase_N"/>
    <property type="match status" value="1"/>
</dbReference>
<dbReference type="VEuPathDB" id="FungiDB:ATEG_09235"/>
<evidence type="ECO:0000256" key="5">
    <source>
        <dbReference type="ARBA" id="ARBA00022801"/>
    </source>
</evidence>
<feature type="binding site" evidence="12">
    <location>
        <position position="249"/>
    </location>
    <ligand>
        <name>Mg(2+)</name>
        <dbReference type="ChEBI" id="CHEBI:18420"/>
    </ligand>
</feature>
<accession>A0A5M3YNX6</accession>
<keyword evidence="17" id="KW-1185">Reference proteome</keyword>
<evidence type="ECO:0000259" key="15">
    <source>
        <dbReference type="Pfam" id="PF09298"/>
    </source>
</evidence>
<feature type="binding site" evidence="12">
    <location>
        <position position="197"/>
    </location>
    <ligand>
        <name>Ca(2+)</name>
        <dbReference type="ChEBI" id="CHEBI:29108"/>
    </ligand>
</feature>
<dbReference type="AlphaFoldDB" id="A0A5M3YNX6"/>
<feature type="binding site" evidence="11">
    <location>
        <position position="236"/>
    </location>
    <ligand>
        <name>substrate</name>
    </ligand>
</feature>
<dbReference type="GO" id="GO:0004334">
    <property type="term" value="F:fumarylacetoacetase activity"/>
    <property type="evidence" value="ECO:0007669"/>
    <property type="project" value="UniProtKB-UniRule"/>
</dbReference>
<dbReference type="InterPro" id="IPR011234">
    <property type="entry name" value="Fumarylacetoacetase-like_C"/>
</dbReference>
<evidence type="ECO:0000256" key="13">
    <source>
        <dbReference type="RuleBase" id="RU366008"/>
    </source>
</evidence>